<dbReference type="OrthoDB" id="9795247at2"/>
<accession>B9XME9</accession>
<dbReference type="EMBL" id="ABOX02000034">
    <property type="protein sequence ID" value="EEF58991.1"/>
    <property type="molecule type" value="Genomic_DNA"/>
</dbReference>
<reference evidence="2 3" key="1">
    <citation type="journal article" date="2011" name="J. Bacteriol.">
        <title>Genome sequence of 'Pedosphaera parvula' Ellin514, an aerobic Verrucomicrobial isolate from pasture soil.</title>
        <authorList>
            <person name="Kant R."/>
            <person name="van Passel M.W."/>
            <person name="Sangwan P."/>
            <person name="Palva A."/>
            <person name="Lucas S."/>
            <person name="Copeland A."/>
            <person name="Lapidus A."/>
            <person name="Glavina Del Rio T."/>
            <person name="Dalin E."/>
            <person name="Tice H."/>
            <person name="Bruce D."/>
            <person name="Goodwin L."/>
            <person name="Pitluck S."/>
            <person name="Chertkov O."/>
            <person name="Larimer F.W."/>
            <person name="Land M.L."/>
            <person name="Hauser L."/>
            <person name="Brettin T.S."/>
            <person name="Detter J.C."/>
            <person name="Han S."/>
            <person name="de Vos W.M."/>
            <person name="Janssen P.H."/>
            <person name="Smidt H."/>
        </authorList>
    </citation>
    <scope>NUCLEOTIDE SEQUENCE [LARGE SCALE GENOMIC DNA]</scope>
    <source>
        <strain evidence="2 3">Ellin514</strain>
    </source>
</reference>
<dbReference type="PANTHER" id="PTHR18964">
    <property type="entry name" value="ROK (REPRESSOR, ORF, KINASE) FAMILY"/>
    <property type="match status" value="1"/>
</dbReference>
<organism evidence="2 3">
    <name type="scientific">Pedosphaera parvula (strain Ellin514)</name>
    <dbReference type="NCBI Taxonomy" id="320771"/>
    <lineage>
        <taxon>Bacteria</taxon>
        <taxon>Pseudomonadati</taxon>
        <taxon>Verrucomicrobiota</taxon>
        <taxon>Pedosphaerae</taxon>
        <taxon>Pedosphaerales</taxon>
        <taxon>Pedosphaeraceae</taxon>
        <taxon>Pedosphaera</taxon>
    </lineage>
</organism>
<dbReference type="PROSITE" id="PS01125">
    <property type="entry name" value="ROK"/>
    <property type="match status" value="1"/>
</dbReference>
<keyword evidence="3" id="KW-1185">Reference proteome</keyword>
<dbReference type="STRING" id="320771.Cflav_PD2040"/>
<proteinExistence type="inferred from homology"/>
<dbReference type="Gene3D" id="3.30.420.40">
    <property type="match status" value="2"/>
</dbReference>
<sequence length="327" mass="34622">MAEANSKAEYLVGVDLGGTKILAGVFTPSLKIVGRSKMSTKPERGTSTVIERVARCVQDAVDECDLDLKQVRGVGIGSPGAVDPESGKVMFAGNLGWKDVSLKKELEKQLEVPVFLGNDCNVCTLGVHEVELESKPRNMVGIFLGTGIGGGLIIEGKPFSGFNRTAGEVGHMVLEVNGPKCTCGNRGCWEALSSRSALFRQILEAVKDGQKTVLTEMLGSDLKDLRSGDLRKAIKQGDKFVEHIVEEAAKYTGIAVANLINVLSPEVVVIGGGLMDALENEMLSVIIECAREHAFPGSDKGVKILASKLGDDAGITGGAVLARKETK</sequence>
<dbReference type="Proteomes" id="UP000003688">
    <property type="component" value="Unassembled WGS sequence"/>
</dbReference>
<dbReference type="PANTHER" id="PTHR18964:SF149">
    <property type="entry name" value="BIFUNCTIONAL UDP-N-ACETYLGLUCOSAMINE 2-EPIMERASE_N-ACETYLMANNOSAMINE KINASE"/>
    <property type="match status" value="1"/>
</dbReference>
<gene>
    <name evidence="2" type="ORF">Cflav_PD2040</name>
</gene>
<evidence type="ECO:0000313" key="3">
    <source>
        <dbReference type="Proteomes" id="UP000003688"/>
    </source>
</evidence>
<comment type="similarity">
    <text evidence="1">Belongs to the ROK (NagC/XylR) family.</text>
</comment>
<evidence type="ECO:0000256" key="1">
    <source>
        <dbReference type="ARBA" id="ARBA00006479"/>
    </source>
</evidence>
<dbReference type="InterPro" id="IPR043129">
    <property type="entry name" value="ATPase_NBD"/>
</dbReference>
<evidence type="ECO:0000313" key="2">
    <source>
        <dbReference type="EMBL" id="EEF58991.1"/>
    </source>
</evidence>
<dbReference type="SUPFAM" id="SSF53067">
    <property type="entry name" value="Actin-like ATPase domain"/>
    <property type="match status" value="1"/>
</dbReference>
<dbReference type="InterPro" id="IPR049874">
    <property type="entry name" value="ROK_cs"/>
</dbReference>
<name>B9XME9_PEDPL</name>
<comment type="caution">
    <text evidence="2">The sequence shown here is derived from an EMBL/GenBank/DDBJ whole genome shotgun (WGS) entry which is preliminary data.</text>
</comment>
<dbReference type="RefSeq" id="WP_007416988.1">
    <property type="nucleotide sequence ID" value="NZ_ABOX02000034.1"/>
</dbReference>
<dbReference type="Pfam" id="PF00480">
    <property type="entry name" value="ROK"/>
    <property type="match status" value="1"/>
</dbReference>
<protein>
    <submittedName>
        <fullName evidence="2">ROK family protein</fullName>
    </submittedName>
</protein>
<dbReference type="AlphaFoldDB" id="B9XME9"/>
<dbReference type="InterPro" id="IPR000600">
    <property type="entry name" value="ROK"/>
</dbReference>